<dbReference type="PROSITE" id="PS51007">
    <property type="entry name" value="CYTC"/>
    <property type="match status" value="1"/>
</dbReference>
<sequence length="932" mass="101308">MRPRTIAVLAAGLVALLGMGGAAPKKPVYVGARACGQCHDGAGMGNQYSKWLTTKHSKAYAVLSLPESVEITKRSGLRGQPWKEPICLGCHSTASTAEDWEKDDAFRPEDGLQCESCHGPGSEYMSEEVMRNRAEAMKAGLRLPNEDTCLGCHMEKGSHTAVNPNSTVDIKQAIPRIAHPLMKPSQLRAAPAPRGGDFIGSSACGACHKGPESGHQWDVWRRSDHARAWAVLSTADGRRIADEMKVTGDPQLSKQCLGCHAVGAEANEGVGCEACHGAGKKYATEAVMKDPAAAKAAGLRIPSTTGCNHCHRETHGKTFDAAKAWTKIAHPTKVPPPPAEIRYKTPLNLTFRPHTAELWVTCESGNVVAIVDTVSRQKQAEIVVGNAPTDVAFTPDGKRAFVSNRESDTVSVIDTETRKVTSTLKVGDEPHGVLTDAQGRRLYVLNTSSNDIWVFDVATLQFVKTLSGGVGPWSLALSPNGKSIAVTSTFSNLTGFRKPLKSEITLIDTERAAVVDRPMVPGTNLMAGIAWHPSGRFALATMNRTKNLVPMTRLMQGWTITNGLAVLWADGTVDQVMLDQPGSGFSDATDVAITNDGRYALVTSSGTDRVAVVDCAKLERMLKAATPKDRETVIPNHLGKSAEFLAGFVPTSTSPRGVTMGPDGRYAYVAGSLDDELTVIDLKTLQPAGRISLGGPKEITLQRKGERLFHNAKISFRQQFACHSCHPDGHVDGLAYDIEADGIGVSPVDNRTLRGIYDTAPFKWEGTNATLRRQCGPRLSVFFTRTLPFTNEELDALDYYITTIQRPPNRHHTPGEPYTPAQKRGKAIFERGTANDGRVIPLENRCVTCHMPPYYTSRKKFDVGTKQALDRQGTFDVPHLNNIYDSAPYLHNGMANTLEEIWTVFNPYDKHGVTNDMTKDQLNDLIEFVKTL</sequence>
<name>A0A7S7NM49_PALFE</name>
<evidence type="ECO:0000256" key="3">
    <source>
        <dbReference type="ARBA" id="ARBA00022729"/>
    </source>
</evidence>
<evidence type="ECO:0000313" key="8">
    <source>
        <dbReference type="EMBL" id="QOY86147.1"/>
    </source>
</evidence>
<dbReference type="InterPro" id="IPR011964">
    <property type="entry name" value="YVTN_b-propeller_repeat"/>
</dbReference>
<evidence type="ECO:0000256" key="5">
    <source>
        <dbReference type="PROSITE-ProRule" id="PRU00433"/>
    </source>
</evidence>
<evidence type="ECO:0000259" key="7">
    <source>
        <dbReference type="PROSITE" id="PS51007"/>
    </source>
</evidence>
<dbReference type="SUPFAM" id="SSF46626">
    <property type="entry name" value="Cytochrome c"/>
    <property type="match status" value="2"/>
</dbReference>
<reference evidence="8 9" key="1">
    <citation type="submission" date="2020-10" db="EMBL/GenBank/DDBJ databases">
        <title>Complete genome sequence of Paludibaculum fermentans P105T, a facultatively anaerobic acidobacterium capable of dissimilatory Fe(III) reduction.</title>
        <authorList>
            <person name="Dedysh S.N."/>
            <person name="Beletsky A.V."/>
            <person name="Kulichevskaya I.S."/>
            <person name="Mardanov A.V."/>
            <person name="Ravin N.V."/>
        </authorList>
    </citation>
    <scope>NUCLEOTIDE SEQUENCE [LARGE SCALE GENOMIC DNA]</scope>
    <source>
        <strain evidence="8 9">P105</strain>
    </source>
</reference>
<dbReference type="SUPFAM" id="SSF48695">
    <property type="entry name" value="Multiheme cytochromes"/>
    <property type="match status" value="1"/>
</dbReference>
<organism evidence="8 9">
    <name type="scientific">Paludibaculum fermentans</name>
    <dbReference type="NCBI Taxonomy" id="1473598"/>
    <lineage>
        <taxon>Bacteria</taxon>
        <taxon>Pseudomonadati</taxon>
        <taxon>Acidobacteriota</taxon>
        <taxon>Terriglobia</taxon>
        <taxon>Bryobacterales</taxon>
        <taxon>Bryobacteraceae</taxon>
        <taxon>Paludibaculum</taxon>
    </lineage>
</organism>
<feature type="signal peptide" evidence="6">
    <location>
        <begin position="1"/>
        <end position="22"/>
    </location>
</feature>
<feature type="chain" id="PRO_5032989345" evidence="6">
    <location>
        <begin position="23"/>
        <end position="932"/>
    </location>
</feature>
<feature type="domain" description="Cytochrome c" evidence="7">
    <location>
        <begin position="820"/>
        <end position="932"/>
    </location>
</feature>
<dbReference type="KEGG" id="pfer:IRI77_25500"/>
<dbReference type="InterPro" id="IPR015943">
    <property type="entry name" value="WD40/YVTN_repeat-like_dom_sf"/>
</dbReference>
<keyword evidence="9" id="KW-1185">Reference proteome</keyword>
<keyword evidence="2 5" id="KW-0479">Metal-binding</keyword>
<dbReference type="PANTHER" id="PTHR47197">
    <property type="entry name" value="PROTEIN NIRF"/>
    <property type="match status" value="1"/>
</dbReference>
<dbReference type="Proteomes" id="UP000593892">
    <property type="component" value="Chromosome"/>
</dbReference>
<dbReference type="InterPro" id="IPR048433">
    <property type="entry name" value="YNCE-like_beta-prop"/>
</dbReference>
<keyword evidence="4 5" id="KW-0408">Iron</keyword>
<dbReference type="InterPro" id="IPR011045">
    <property type="entry name" value="N2O_reductase_N"/>
</dbReference>
<evidence type="ECO:0000256" key="4">
    <source>
        <dbReference type="ARBA" id="ARBA00023004"/>
    </source>
</evidence>
<dbReference type="InterPro" id="IPR036909">
    <property type="entry name" value="Cyt_c-like_dom_sf"/>
</dbReference>
<dbReference type="AlphaFoldDB" id="A0A7S7NM49"/>
<dbReference type="Pfam" id="PF21783">
    <property type="entry name" value="YNCE"/>
    <property type="match status" value="1"/>
</dbReference>
<dbReference type="InterPro" id="IPR051200">
    <property type="entry name" value="Host-pathogen_enzymatic-act"/>
</dbReference>
<proteinExistence type="predicted"/>
<dbReference type="Pfam" id="PF13435">
    <property type="entry name" value="Cytochrome_C554"/>
    <property type="match status" value="2"/>
</dbReference>
<dbReference type="Gene3D" id="2.130.10.10">
    <property type="entry name" value="YVTN repeat-like/Quinoprotein amine dehydrogenase"/>
    <property type="match status" value="1"/>
</dbReference>
<dbReference type="GO" id="GO:0009055">
    <property type="term" value="F:electron transfer activity"/>
    <property type="evidence" value="ECO:0007669"/>
    <property type="project" value="InterPro"/>
</dbReference>
<gene>
    <name evidence="8" type="ORF">IRI77_25500</name>
</gene>
<dbReference type="RefSeq" id="WP_194447816.1">
    <property type="nucleotide sequence ID" value="NZ_CP063849.1"/>
</dbReference>
<accession>A0A7S7NM49</accession>
<dbReference type="Gene3D" id="1.10.1130.10">
    <property type="entry name" value="Flavocytochrome C3, Chain A"/>
    <property type="match status" value="2"/>
</dbReference>
<dbReference type="SUPFAM" id="SSF50974">
    <property type="entry name" value="Nitrous oxide reductase, N-terminal domain"/>
    <property type="match status" value="1"/>
</dbReference>
<keyword evidence="3 6" id="KW-0732">Signal</keyword>
<keyword evidence="1 5" id="KW-0349">Heme</keyword>
<evidence type="ECO:0000256" key="1">
    <source>
        <dbReference type="ARBA" id="ARBA00022617"/>
    </source>
</evidence>
<dbReference type="NCBIfam" id="TIGR02276">
    <property type="entry name" value="beta_rpt_yvtn"/>
    <property type="match status" value="2"/>
</dbReference>
<dbReference type="GO" id="GO:0046872">
    <property type="term" value="F:metal ion binding"/>
    <property type="evidence" value="ECO:0007669"/>
    <property type="project" value="UniProtKB-KW"/>
</dbReference>
<dbReference type="InterPro" id="IPR023155">
    <property type="entry name" value="Cyt_c-552/4"/>
</dbReference>
<dbReference type="EMBL" id="CP063849">
    <property type="protein sequence ID" value="QOY86147.1"/>
    <property type="molecule type" value="Genomic_DNA"/>
</dbReference>
<evidence type="ECO:0000256" key="2">
    <source>
        <dbReference type="ARBA" id="ARBA00022723"/>
    </source>
</evidence>
<evidence type="ECO:0000313" key="9">
    <source>
        <dbReference type="Proteomes" id="UP000593892"/>
    </source>
</evidence>
<evidence type="ECO:0000256" key="6">
    <source>
        <dbReference type="SAM" id="SignalP"/>
    </source>
</evidence>
<dbReference type="GO" id="GO:0020037">
    <property type="term" value="F:heme binding"/>
    <property type="evidence" value="ECO:0007669"/>
    <property type="project" value="InterPro"/>
</dbReference>
<dbReference type="Gene3D" id="1.10.760.10">
    <property type="entry name" value="Cytochrome c-like domain"/>
    <property type="match status" value="2"/>
</dbReference>
<dbReference type="InterPro" id="IPR009056">
    <property type="entry name" value="Cyt_c-like_dom"/>
</dbReference>
<dbReference type="InterPro" id="IPR036280">
    <property type="entry name" value="Multihaem_cyt_sf"/>
</dbReference>
<dbReference type="PANTHER" id="PTHR47197:SF3">
    <property type="entry name" value="DIHYDRO-HEME D1 DEHYDROGENASE"/>
    <property type="match status" value="1"/>
</dbReference>
<protein>
    <submittedName>
        <fullName evidence="8">Beta-propeller fold lactonase family protein</fullName>
    </submittedName>
</protein>